<keyword evidence="2" id="KW-0813">Transport</keyword>
<comment type="subcellular location">
    <subcellularLocation>
        <location evidence="1">Membrane</location>
        <topology evidence="1">Multi-pass membrane protein</topology>
    </subcellularLocation>
</comment>
<dbReference type="EMBL" id="AMGV01000001">
    <property type="protein sequence ID" value="KEF62305.1"/>
    <property type="molecule type" value="Genomic_DNA"/>
</dbReference>
<feature type="transmembrane region" description="Helical" evidence="6">
    <location>
        <begin position="187"/>
        <end position="206"/>
    </location>
</feature>
<dbReference type="GO" id="GO:0016020">
    <property type="term" value="C:membrane"/>
    <property type="evidence" value="ECO:0007669"/>
    <property type="project" value="UniProtKB-SubCell"/>
</dbReference>
<dbReference type="GeneID" id="25275229"/>
<dbReference type="VEuPathDB" id="FungiDB:A1O9_00277"/>
<evidence type="ECO:0000256" key="2">
    <source>
        <dbReference type="ARBA" id="ARBA00022448"/>
    </source>
</evidence>
<evidence type="ECO:0000256" key="1">
    <source>
        <dbReference type="ARBA" id="ARBA00004141"/>
    </source>
</evidence>
<dbReference type="GO" id="GO:0022857">
    <property type="term" value="F:transmembrane transporter activity"/>
    <property type="evidence" value="ECO:0007669"/>
    <property type="project" value="TreeGrafter"/>
</dbReference>
<comment type="caution">
    <text evidence="7">The sequence shown here is derived from an EMBL/GenBank/DDBJ whole genome shotgun (WGS) entry which is preliminary data.</text>
</comment>
<keyword evidence="3 6" id="KW-0812">Transmembrane</keyword>
<evidence type="ECO:0000256" key="5">
    <source>
        <dbReference type="ARBA" id="ARBA00023136"/>
    </source>
</evidence>
<sequence length="223" mass="24878">MLSTGCCIQESQWRGRHGRLEMAVRHRRSYIPTNAFAGYFLFPGLPSSKKPLWLTEQKHDLARIRLLGAGIAPSKKLHLGAVKRIFKRWHFYVAVFAYIFFLSSSYPHGQKALWLKDQASKYGNYTVPQINTIPTGAQGVSVVTAVVATSLCMVYPLWSIFSIVQSIYMSAIVCLLIWNIPVGLHFACYYLLGVSAAITPILLPWVNVVMKDDAEARAATIGA</sequence>
<dbReference type="OrthoDB" id="3639251at2759"/>
<reference evidence="7 8" key="1">
    <citation type="submission" date="2013-03" db="EMBL/GenBank/DDBJ databases">
        <title>The Genome Sequence of Exophiala aquamarina CBS 119918.</title>
        <authorList>
            <consortium name="The Broad Institute Genomics Platform"/>
            <person name="Cuomo C."/>
            <person name="de Hoog S."/>
            <person name="Gorbushina A."/>
            <person name="Walker B."/>
            <person name="Young S.K."/>
            <person name="Zeng Q."/>
            <person name="Gargeya S."/>
            <person name="Fitzgerald M."/>
            <person name="Haas B."/>
            <person name="Abouelleil A."/>
            <person name="Allen A.W."/>
            <person name="Alvarado L."/>
            <person name="Arachchi H.M."/>
            <person name="Berlin A.M."/>
            <person name="Chapman S.B."/>
            <person name="Gainer-Dewar J."/>
            <person name="Goldberg J."/>
            <person name="Griggs A."/>
            <person name="Gujja S."/>
            <person name="Hansen M."/>
            <person name="Howarth C."/>
            <person name="Imamovic A."/>
            <person name="Ireland A."/>
            <person name="Larimer J."/>
            <person name="McCowan C."/>
            <person name="Murphy C."/>
            <person name="Pearson M."/>
            <person name="Poon T.W."/>
            <person name="Priest M."/>
            <person name="Roberts A."/>
            <person name="Saif S."/>
            <person name="Shea T."/>
            <person name="Sisk P."/>
            <person name="Sykes S."/>
            <person name="Wortman J."/>
            <person name="Nusbaum C."/>
            <person name="Birren B."/>
        </authorList>
    </citation>
    <scope>NUCLEOTIDE SEQUENCE [LARGE SCALE GENOMIC DNA]</scope>
    <source>
        <strain evidence="7 8">CBS 119918</strain>
    </source>
</reference>
<feature type="transmembrane region" description="Helical" evidence="6">
    <location>
        <begin position="89"/>
        <end position="106"/>
    </location>
</feature>
<feature type="non-terminal residue" evidence="7">
    <location>
        <position position="223"/>
    </location>
</feature>
<dbReference type="RefSeq" id="XP_013264895.1">
    <property type="nucleotide sequence ID" value="XM_013409441.1"/>
</dbReference>
<accession>A0A072Q352</accession>
<dbReference type="PANTHER" id="PTHR43791:SF28">
    <property type="entry name" value="MAJOR FACILITATOR SUPERFAMILY (MFS) PROFILE DOMAIN-CONTAINING PROTEIN"/>
    <property type="match status" value="1"/>
</dbReference>
<dbReference type="SUPFAM" id="SSF103473">
    <property type="entry name" value="MFS general substrate transporter"/>
    <property type="match status" value="1"/>
</dbReference>
<evidence type="ECO:0000313" key="8">
    <source>
        <dbReference type="Proteomes" id="UP000027920"/>
    </source>
</evidence>
<feature type="transmembrane region" description="Helical" evidence="6">
    <location>
        <begin position="157"/>
        <end position="180"/>
    </location>
</feature>
<protein>
    <submittedName>
        <fullName evidence="7">Uncharacterized protein</fullName>
    </submittedName>
</protein>
<proteinExistence type="predicted"/>
<dbReference type="InterPro" id="IPR036259">
    <property type="entry name" value="MFS_trans_sf"/>
</dbReference>
<evidence type="ECO:0000256" key="4">
    <source>
        <dbReference type="ARBA" id="ARBA00022989"/>
    </source>
</evidence>
<dbReference type="Proteomes" id="UP000027920">
    <property type="component" value="Unassembled WGS sequence"/>
</dbReference>
<evidence type="ECO:0000256" key="3">
    <source>
        <dbReference type="ARBA" id="ARBA00022692"/>
    </source>
</evidence>
<name>A0A072Q352_9EURO</name>
<keyword evidence="5 6" id="KW-0472">Membrane</keyword>
<dbReference type="HOGENOM" id="CLU_1242702_0_0_1"/>
<evidence type="ECO:0000256" key="6">
    <source>
        <dbReference type="SAM" id="Phobius"/>
    </source>
</evidence>
<gene>
    <name evidence="7" type="ORF">A1O9_00277</name>
</gene>
<evidence type="ECO:0000313" key="7">
    <source>
        <dbReference type="EMBL" id="KEF62305.1"/>
    </source>
</evidence>
<keyword evidence="8" id="KW-1185">Reference proteome</keyword>
<organism evidence="7 8">
    <name type="scientific">Exophiala aquamarina CBS 119918</name>
    <dbReference type="NCBI Taxonomy" id="1182545"/>
    <lineage>
        <taxon>Eukaryota</taxon>
        <taxon>Fungi</taxon>
        <taxon>Dikarya</taxon>
        <taxon>Ascomycota</taxon>
        <taxon>Pezizomycotina</taxon>
        <taxon>Eurotiomycetes</taxon>
        <taxon>Chaetothyriomycetidae</taxon>
        <taxon>Chaetothyriales</taxon>
        <taxon>Herpotrichiellaceae</taxon>
        <taxon>Exophiala</taxon>
    </lineage>
</organism>
<dbReference type="PANTHER" id="PTHR43791">
    <property type="entry name" value="PERMEASE-RELATED"/>
    <property type="match status" value="1"/>
</dbReference>
<keyword evidence="4 6" id="KW-1133">Transmembrane helix</keyword>
<dbReference type="AlphaFoldDB" id="A0A072Q352"/>